<gene>
    <name evidence="2" type="ORF">GCU68_00925</name>
</gene>
<dbReference type="OrthoDB" id="170889at2157"/>
<reference evidence="2 3" key="1">
    <citation type="journal article" date="2007" name="Int. J. Syst. Evol. Microbiol.">
        <title>Natronorubrum sulfidifaciens sp. nov., an extremely haloalkaliphilic archaeon isolated from Aiding salt lake in Xin-Jiang, China.</title>
        <authorList>
            <person name="Cui H.L."/>
            <person name="Tohty D."/>
            <person name="Liu H.C."/>
            <person name="Liu S.J."/>
            <person name="Oren A."/>
            <person name="Zhou P.J."/>
        </authorList>
    </citation>
    <scope>NUCLEOTIDE SEQUENCE [LARGE SCALE GENOMIC DNA]</scope>
    <source>
        <strain evidence="2 3">7-3</strain>
    </source>
</reference>
<dbReference type="Proteomes" id="UP000326170">
    <property type="component" value="Chromosome"/>
</dbReference>
<keyword evidence="1" id="KW-0472">Membrane</keyword>
<dbReference type="RefSeq" id="WP_152938600.1">
    <property type="nucleotide sequence ID" value="NZ_CP045488.1"/>
</dbReference>
<keyword evidence="1" id="KW-1133">Transmembrane helix</keyword>
<protein>
    <submittedName>
        <fullName evidence="2">Uncharacterized protein</fullName>
    </submittedName>
</protein>
<dbReference type="EMBL" id="CP045488">
    <property type="protein sequence ID" value="QFU81216.1"/>
    <property type="molecule type" value="Genomic_DNA"/>
</dbReference>
<accession>A0A5P9NZP1</accession>
<feature type="transmembrane region" description="Helical" evidence="1">
    <location>
        <begin position="12"/>
        <end position="38"/>
    </location>
</feature>
<name>A0A5P9NZP1_9EURY</name>
<evidence type="ECO:0000313" key="2">
    <source>
        <dbReference type="EMBL" id="QFU81216.1"/>
    </source>
</evidence>
<keyword evidence="3" id="KW-1185">Reference proteome</keyword>
<organism evidence="2 3">
    <name type="scientific">Natronorubrum aibiense</name>
    <dbReference type="NCBI Taxonomy" id="348826"/>
    <lineage>
        <taxon>Archaea</taxon>
        <taxon>Methanobacteriati</taxon>
        <taxon>Methanobacteriota</taxon>
        <taxon>Stenosarchaea group</taxon>
        <taxon>Halobacteria</taxon>
        <taxon>Halobacteriales</taxon>
        <taxon>Natrialbaceae</taxon>
        <taxon>Natronorubrum</taxon>
    </lineage>
</organism>
<sequence>MVPTLVSAEFLTAIALLIVLIGVPLFALAVIAVVTGYIQHDADAFLEDIESERPPNDDER</sequence>
<proteinExistence type="predicted"/>
<evidence type="ECO:0000256" key="1">
    <source>
        <dbReference type="SAM" id="Phobius"/>
    </source>
</evidence>
<dbReference type="AlphaFoldDB" id="A0A5P9NZP1"/>
<evidence type="ECO:0000313" key="3">
    <source>
        <dbReference type="Proteomes" id="UP000326170"/>
    </source>
</evidence>
<dbReference type="GeneID" id="42299568"/>
<dbReference type="KEGG" id="nas:GCU68_00925"/>
<keyword evidence="1" id="KW-0812">Transmembrane</keyword>